<keyword evidence="2" id="KW-1185">Reference proteome</keyword>
<comment type="caution">
    <text evidence="1">The sequence shown here is derived from an EMBL/GenBank/DDBJ whole genome shotgun (WGS) entry which is preliminary data.</text>
</comment>
<gene>
    <name evidence="1" type="ORF">GCM10011452_38720</name>
</gene>
<dbReference type="Proteomes" id="UP000628984">
    <property type="component" value="Unassembled WGS sequence"/>
</dbReference>
<dbReference type="AlphaFoldDB" id="A0A918J4H6"/>
<proteinExistence type="predicted"/>
<reference evidence="1" key="2">
    <citation type="submission" date="2020-09" db="EMBL/GenBank/DDBJ databases">
        <authorList>
            <person name="Sun Q."/>
            <person name="Kim S."/>
        </authorList>
    </citation>
    <scope>NUCLEOTIDE SEQUENCE</scope>
    <source>
        <strain evidence="1">KCTC 23714</strain>
    </source>
</reference>
<organism evidence="1 2">
    <name type="scientific">Gemmobacter lanyuensis</name>
    <dbReference type="NCBI Taxonomy" id="1054497"/>
    <lineage>
        <taxon>Bacteria</taxon>
        <taxon>Pseudomonadati</taxon>
        <taxon>Pseudomonadota</taxon>
        <taxon>Alphaproteobacteria</taxon>
        <taxon>Rhodobacterales</taxon>
        <taxon>Paracoccaceae</taxon>
        <taxon>Gemmobacter</taxon>
    </lineage>
</organism>
<dbReference type="EMBL" id="BMYQ01000039">
    <property type="protein sequence ID" value="GGW47712.1"/>
    <property type="molecule type" value="Genomic_DNA"/>
</dbReference>
<sequence length="96" mass="10425">MIDYMALAWLLAVESSRNDPMQFVAGKRHVAIMIAWSAERPNFVKRSLSLSLPSAAKDSTVVSDKVAFPTVTARYLGLEEINPAGASSHPLPLLVT</sequence>
<reference evidence="1" key="1">
    <citation type="journal article" date="2014" name="Int. J. Syst. Evol. Microbiol.">
        <title>Complete genome sequence of Corynebacterium casei LMG S-19264T (=DSM 44701T), isolated from a smear-ripened cheese.</title>
        <authorList>
            <consortium name="US DOE Joint Genome Institute (JGI-PGF)"/>
            <person name="Walter F."/>
            <person name="Albersmeier A."/>
            <person name="Kalinowski J."/>
            <person name="Ruckert C."/>
        </authorList>
    </citation>
    <scope>NUCLEOTIDE SEQUENCE</scope>
    <source>
        <strain evidence="1">KCTC 23714</strain>
    </source>
</reference>
<accession>A0A918J4H6</accession>
<evidence type="ECO:0000313" key="2">
    <source>
        <dbReference type="Proteomes" id="UP000628984"/>
    </source>
</evidence>
<name>A0A918J4H6_9RHOB</name>
<protein>
    <submittedName>
        <fullName evidence="1">Uncharacterized protein</fullName>
    </submittedName>
</protein>
<evidence type="ECO:0000313" key="1">
    <source>
        <dbReference type="EMBL" id="GGW47712.1"/>
    </source>
</evidence>